<evidence type="ECO:0000313" key="3">
    <source>
        <dbReference type="Proteomes" id="UP001151760"/>
    </source>
</evidence>
<sequence>MRNNNLRTELEYFSEDYDEEREMEPRPEPARTVSPPLRAASLRVRRRKERVVEFEETQNIGESRVEGSSEGGRPSEEASRGNGSQNVNLPPLLAAHIGRSENGQPLQSSLTSAYGGQALSNNIRGNLPPNGTFLSHNAQPFILASLNASNRFMPMHVYPHQQPASFVNGQPMGFPLQTLTGDPPIGGSFANLPQGGNVPSTFINDNILPQNSYTHLVNIPPNSYPFYTQPMYTFPNMPAYANPNSTGLFPNPLGSVTPFVRWIEGYPLPDGLKMPSYIGSYDGKGDPDNFLHLFEGAIRMQKWLLPVACHMFTYTSQNMVEQSESK</sequence>
<organism evidence="2 3">
    <name type="scientific">Tanacetum coccineum</name>
    <dbReference type="NCBI Taxonomy" id="301880"/>
    <lineage>
        <taxon>Eukaryota</taxon>
        <taxon>Viridiplantae</taxon>
        <taxon>Streptophyta</taxon>
        <taxon>Embryophyta</taxon>
        <taxon>Tracheophyta</taxon>
        <taxon>Spermatophyta</taxon>
        <taxon>Magnoliopsida</taxon>
        <taxon>eudicotyledons</taxon>
        <taxon>Gunneridae</taxon>
        <taxon>Pentapetalae</taxon>
        <taxon>asterids</taxon>
        <taxon>campanulids</taxon>
        <taxon>Asterales</taxon>
        <taxon>Asteraceae</taxon>
        <taxon>Asteroideae</taxon>
        <taxon>Anthemideae</taxon>
        <taxon>Anthemidinae</taxon>
        <taxon>Tanacetum</taxon>
    </lineage>
</organism>
<dbReference type="Proteomes" id="UP001151760">
    <property type="component" value="Unassembled WGS sequence"/>
</dbReference>
<accession>A0ABQ5IN92</accession>
<reference evidence="2" key="2">
    <citation type="submission" date="2022-01" db="EMBL/GenBank/DDBJ databases">
        <authorList>
            <person name="Yamashiro T."/>
            <person name="Shiraishi A."/>
            <person name="Satake H."/>
            <person name="Nakayama K."/>
        </authorList>
    </citation>
    <scope>NUCLEOTIDE SEQUENCE</scope>
</reference>
<reference evidence="2" key="1">
    <citation type="journal article" date="2022" name="Int. J. Mol. Sci.">
        <title>Draft Genome of Tanacetum Coccineum: Genomic Comparison of Closely Related Tanacetum-Family Plants.</title>
        <authorList>
            <person name="Yamashiro T."/>
            <person name="Shiraishi A."/>
            <person name="Nakayama K."/>
            <person name="Satake H."/>
        </authorList>
    </citation>
    <scope>NUCLEOTIDE SEQUENCE</scope>
</reference>
<dbReference type="EMBL" id="BQNB010020974">
    <property type="protein sequence ID" value="GJU01549.1"/>
    <property type="molecule type" value="Genomic_DNA"/>
</dbReference>
<keyword evidence="3" id="KW-1185">Reference proteome</keyword>
<proteinExistence type="predicted"/>
<name>A0ABQ5IN92_9ASTR</name>
<gene>
    <name evidence="2" type="ORF">Tco_1111887</name>
</gene>
<feature type="compositionally biased region" description="Acidic residues" evidence="1">
    <location>
        <begin position="12"/>
        <end position="22"/>
    </location>
</feature>
<protein>
    <submittedName>
        <fullName evidence="2">Uncharacterized protein</fullName>
    </submittedName>
</protein>
<feature type="region of interest" description="Disordered" evidence="1">
    <location>
        <begin position="1"/>
        <end position="89"/>
    </location>
</feature>
<evidence type="ECO:0000256" key="1">
    <source>
        <dbReference type="SAM" id="MobiDB-lite"/>
    </source>
</evidence>
<evidence type="ECO:0000313" key="2">
    <source>
        <dbReference type="EMBL" id="GJU01549.1"/>
    </source>
</evidence>
<feature type="compositionally biased region" description="Basic and acidic residues" evidence="1">
    <location>
        <begin position="63"/>
        <end position="79"/>
    </location>
</feature>
<comment type="caution">
    <text evidence="2">The sequence shown here is derived from an EMBL/GenBank/DDBJ whole genome shotgun (WGS) entry which is preliminary data.</text>
</comment>